<dbReference type="PANTHER" id="PTHR16263">
    <property type="entry name" value="TETRATRICOPEPTIDE REPEAT PROTEIN 38"/>
    <property type="match status" value="1"/>
</dbReference>
<dbReference type="SUPFAM" id="SSF48452">
    <property type="entry name" value="TPR-like"/>
    <property type="match status" value="1"/>
</dbReference>
<evidence type="ECO:0000256" key="2">
    <source>
        <dbReference type="ARBA" id="ARBA00019992"/>
    </source>
</evidence>
<comment type="similarity">
    <text evidence="1">Belongs to the TTC38 family.</text>
</comment>
<dbReference type="EMBL" id="VCJR02000005">
    <property type="protein sequence ID" value="NHK29412.1"/>
    <property type="molecule type" value="Genomic_DNA"/>
</dbReference>
<sequence length="414" mass="45867">MIFFESSFPAMTGGDAGALPAYDHYCAQLLGYGPKLRDLFAAADAAPDCALLNANAACLHLAFEGREGWDHAAPYLVKAGKALVHASDHERRFCDAVAAWSRRDFPGALSRFEALAMEWPADLVAIKWGQYHAFNLGDQAALLRLGQLAIEHHAGKPYIHGLLAFALEQSHDLRGAEREARHAVEVAIDDAWAHHALAHVMETEGRVQDGVKWMAHCAHIWDAKGTFIREHNWWHTALFHLALGNEAQVFEIFDDHLWGEWPEFPQEQIGAASMLWRLELQGFDAGERWQPVADQARTRKGDHLFPFHDLHYLFALARCGRDGEIEEFIRSLENRASQCCESTSAAWQRAALPAAQGIVAFARGDKELAAEYLATAMPYLEKIGGSHAQRAIFTQTLEAARSRTGALKGSNSAG</sequence>
<evidence type="ECO:0000256" key="3">
    <source>
        <dbReference type="ARBA" id="ARBA00022737"/>
    </source>
</evidence>
<keyword evidence="6" id="KW-1185">Reference proteome</keyword>
<reference evidence="5 6" key="1">
    <citation type="submission" date="2020-02" db="EMBL/GenBank/DDBJ databases">
        <title>Genome sequence of Parvularcula flava strain NH6-79.</title>
        <authorList>
            <person name="Abdul Karim M.H."/>
            <person name="Lam M.Q."/>
            <person name="Chen S.J."/>
            <person name="Yahya A."/>
            <person name="Shahir S."/>
            <person name="Shamsir M.S."/>
            <person name="Chong C.S."/>
        </authorList>
    </citation>
    <scope>NUCLEOTIDE SEQUENCE [LARGE SCALE GENOMIC DNA]</scope>
    <source>
        <strain evidence="5 6">NH6-79</strain>
    </source>
</reference>
<dbReference type="Proteomes" id="UP000818603">
    <property type="component" value="Unassembled WGS sequence"/>
</dbReference>
<proteinExistence type="inferred from homology"/>
<dbReference type="RefSeq" id="WP_155142433.1">
    <property type="nucleotide sequence ID" value="NZ_BMGZ01000005.1"/>
</dbReference>
<dbReference type="Gene3D" id="1.25.40.10">
    <property type="entry name" value="Tetratricopeptide repeat domain"/>
    <property type="match status" value="1"/>
</dbReference>
<dbReference type="PANTHER" id="PTHR16263:SF4">
    <property type="entry name" value="TETRATRICOPEPTIDE REPEAT PROTEIN 38"/>
    <property type="match status" value="1"/>
</dbReference>
<keyword evidence="4" id="KW-0802">TPR repeat</keyword>
<protein>
    <recommendedName>
        <fullName evidence="2">Tetratricopeptide repeat protein 38</fullName>
    </recommendedName>
</protein>
<evidence type="ECO:0000313" key="6">
    <source>
        <dbReference type="Proteomes" id="UP000818603"/>
    </source>
</evidence>
<dbReference type="CDD" id="cd05804">
    <property type="entry name" value="StaR_like"/>
    <property type="match status" value="1"/>
</dbReference>
<organism evidence="5 6">
    <name type="scientific">Aquisalinus luteolus</name>
    <dbReference type="NCBI Taxonomy" id="1566827"/>
    <lineage>
        <taxon>Bacteria</taxon>
        <taxon>Pseudomonadati</taxon>
        <taxon>Pseudomonadota</taxon>
        <taxon>Alphaproteobacteria</taxon>
        <taxon>Parvularculales</taxon>
        <taxon>Parvularculaceae</taxon>
        <taxon>Aquisalinus</taxon>
    </lineage>
</organism>
<evidence type="ECO:0000256" key="1">
    <source>
        <dbReference type="ARBA" id="ARBA00005857"/>
    </source>
</evidence>
<name>A0ABX0HMY0_9PROT</name>
<gene>
    <name evidence="5" type="ORF">FF098_015980</name>
</gene>
<dbReference type="InterPro" id="IPR033891">
    <property type="entry name" value="TTC38"/>
</dbReference>
<comment type="caution">
    <text evidence="5">The sequence shown here is derived from an EMBL/GenBank/DDBJ whole genome shotgun (WGS) entry which is preliminary data.</text>
</comment>
<accession>A0ABX0HMY0</accession>
<keyword evidence="3" id="KW-0677">Repeat</keyword>
<evidence type="ECO:0000256" key="4">
    <source>
        <dbReference type="ARBA" id="ARBA00022803"/>
    </source>
</evidence>
<dbReference type="InterPro" id="IPR011990">
    <property type="entry name" value="TPR-like_helical_dom_sf"/>
</dbReference>
<evidence type="ECO:0000313" key="5">
    <source>
        <dbReference type="EMBL" id="NHK29412.1"/>
    </source>
</evidence>